<dbReference type="AlphaFoldDB" id="A0AAQ3K309"/>
<protein>
    <submittedName>
        <fullName evidence="2">Uncharacterized protein</fullName>
    </submittedName>
</protein>
<dbReference type="EMBL" id="CP136891">
    <property type="protein sequence ID" value="WOK98360.1"/>
    <property type="molecule type" value="Genomic_DNA"/>
</dbReference>
<name>A0AAQ3K309_9LILI</name>
<accession>A0AAQ3K309</accession>
<keyword evidence="3" id="KW-1185">Reference proteome</keyword>
<dbReference type="Proteomes" id="UP001327560">
    <property type="component" value="Chromosome 2"/>
</dbReference>
<organism evidence="2 3">
    <name type="scientific">Canna indica</name>
    <name type="common">Indian-shot</name>
    <dbReference type="NCBI Taxonomy" id="4628"/>
    <lineage>
        <taxon>Eukaryota</taxon>
        <taxon>Viridiplantae</taxon>
        <taxon>Streptophyta</taxon>
        <taxon>Embryophyta</taxon>
        <taxon>Tracheophyta</taxon>
        <taxon>Spermatophyta</taxon>
        <taxon>Magnoliopsida</taxon>
        <taxon>Liliopsida</taxon>
        <taxon>Zingiberales</taxon>
        <taxon>Cannaceae</taxon>
        <taxon>Canna</taxon>
    </lineage>
</organism>
<evidence type="ECO:0000313" key="3">
    <source>
        <dbReference type="Proteomes" id="UP001327560"/>
    </source>
</evidence>
<feature type="region of interest" description="Disordered" evidence="1">
    <location>
        <begin position="47"/>
        <end position="66"/>
    </location>
</feature>
<reference evidence="2 3" key="1">
    <citation type="submission" date="2023-10" db="EMBL/GenBank/DDBJ databases">
        <title>Chromosome-scale genome assembly provides insights into flower coloration mechanisms of Canna indica.</title>
        <authorList>
            <person name="Li C."/>
        </authorList>
    </citation>
    <scope>NUCLEOTIDE SEQUENCE [LARGE SCALE GENOMIC DNA]</scope>
    <source>
        <tissue evidence="2">Flower</tissue>
    </source>
</reference>
<gene>
    <name evidence="2" type="ORF">Cni_G07071</name>
</gene>
<evidence type="ECO:0000256" key="1">
    <source>
        <dbReference type="SAM" id="MobiDB-lite"/>
    </source>
</evidence>
<sequence length="104" mass="12376">MIYEDPDWSCYDVEPDWSSDYEEQDIDALHQFMTVTDDIINEDLPPRWDTSDSAHEEASTSGNTKIRWNLIFPDGEEEEMSRPIFDEATVDDDEEEYDFEERRI</sequence>
<evidence type="ECO:0000313" key="2">
    <source>
        <dbReference type="EMBL" id="WOK98360.1"/>
    </source>
</evidence>
<feature type="compositionally biased region" description="Basic and acidic residues" evidence="1">
    <location>
        <begin position="47"/>
        <end position="58"/>
    </location>
</feature>
<proteinExistence type="predicted"/>